<dbReference type="EMBL" id="FQ790246">
    <property type="protein sequence ID" value="CCD42448.1"/>
    <property type="molecule type" value="Genomic_DNA"/>
</dbReference>
<dbReference type="Proteomes" id="UP000008177">
    <property type="component" value="Unplaced contigs"/>
</dbReference>
<accession>G2XNJ2</accession>
<name>G2XNJ2_BOTF4</name>
<sequence>MYNECGDLTLSKYLSGDQLLFTTTIFCSRSTASTEGDLRRLARLCKGKDSRERKARERSSKVKQGKTRCWAQRLLDRKRFCFWTCPRFRANHQTREACT</sequence>
<protein>
    <submittedName>
        <fullName evidence="1">Uncharacterized protein</fullName>
    </submittedName>
</protein>
<evidence type="ECO:0000313" key="1">
    <source>
        <dbReference type="EMBL" id="CCD42448.1"/>
    </source>
</evidence>
<dbReference type="AlphaFoldDB" id="G2XNJ2"/>
<reference evidence="2" key="1">
    <citation type="journal article" date="2011" name="PLoS Genet.">
        <title>Genomic analysis of the necrotrophic fungal pathogens Sclerotinia sclerotiorum and Botrytis cinerea.</title>
        <authorList>
            <person name="Amselem J."/>
            <person name="Cuomo C.A."/>
            <person name="van Kan J.A."/>
            <person name="Viaud M."/>
            <person name="Benito E.P."/>
            <person name="Couloux A."/>
            <person name="Coutinho P.M."/>
            <person name="de Vries R.P."/>
            <person name="Dyer P.S."/>
            <person name="Fillinger S."/>
            <person name="Fournier E."/>
            <person name="Gout L."/>
            <person name="Hahn M."/>
            <person name="Kohn L."/>
            <person name="Lapalu N."/>
            <person name="Plummer K.M."/>
            <person name="Pradier J.M."/>
            <person name="Quevillon E."/>
            <person name="Sharon A."/>
            <person name="Simon A."/>
            <person name="ten Have A."/>
            <person name="Tudzynski B."/>
            <person name="Tudzynski P."/>
            <person name="Wincker P."/>
            <person name="Andrew M."/>
            <person name="Anthouard V."/>
            <person name="Beever R.E."/>
            <person name="Beffa R."/>
            <person name="Benoit I."/>
            <person name="Bouzid O."/>
            <person name="Brault B."/>
            <person name="Chen Z."/>
            <person name="Choquer M."/>
            <person name="Collemare J."/>
            <person name="Cotton P."/>
            <person name="Danchin E.G."/>
            <person name="Da Silva C."/>
            <person name="Gautier A."/>
            <person name="Giraud C."/>
            <person name="Giraud T."/>
            <person name="Gonzalez C."/>
            <person name="Grossetete S."/>
            <person name="Guldener U."/>
            <person name="Henrissat B."/>
            <person name="Howlett B.J."/>
            <person name="Kodira C."/>
            <person name="Kretschmer M."/>
            <person name="Lappartient A."/>
            <person name="Leroch M."/>
            <person name="Levis C."/>
            <person name="Mauceli E."/>
            <person name="Neuveglise C."/>
            <person name="Oeser B."/>
            <person name="Pearson M."/>
            <person name="Poulain J."/>
            <person name="Poussereau N."/>
            <person name="Quesneville H."/>
            <person name="Rascle C."/>
            <person name="Schumacher J."/>
            <person name="Segurens B."/>
            <person name="Sexton A."/>
            <person name="Silva E."/>
            <person name="Sirven C."/>
            <person name="Soanes D.M."/>
            <person name="Talbot N.J."/>
            <person name="Templeton M."/>
            <person name="Yandava C."/>
            <person name="Yarden O."/>
            <person name="Zeng Q."/>
            <person name="Rollins J.A."/>
            <person name="Lebrun M.H."/>
            <person name="Dickman M."/>
        </authorList>
    </citation>
    <scope>NUCLEOTIDE SEQUENCE [LARGE SCALE GENOMIC DNA]</scope>
    <source>
        <strain evidence="2">T4</strain>
    </source>
</reference>
<dbReference type="HOGENOM" id="CLU_2320039_0_0_1"/>
<organism evidence="1 2">
    <name type="scientific">Botryotinia fuckeliana (strain T4)</name>
    <name type="common">Noble rot fungus</name>
    <name type="synonym">Botrytis cinerea</name>
    <dbReference type="NCBI Taxonomy" id="999810"/>
    <lineage>
        <taxon>Eukaryota</taxon>
        <taxon>Fungi</taxon>
        <taxon>Dikarya</taxon>
        <taxon>Ascomycota</taxon>
        <taxon>Pezizomycotina</taxon>
        <taxon>Leotiomycetes</taxon>
        <taxon>Helotiales</taxon>
        <taxon>Sclerotiniaceae</taxon>
        <taxon>Botrytis</taxon>
    </lineage>
</organism>
<gene>
    <name evidence="1" type="ORF">BofuT4_P075310.1</name>
</gene>
<dbReference type="InParanoid" id="G2XNJ2"/>
<proteinExistence type="predicted"/>
<evidence type="ECO:0000313" key="2">
    <source>
        <dbReference type="Proteomes" id="UP000008177"/>
    </source>
</evidence>